<sequence length="345" mass="38011">MSVERFELAPGYAISRILRGGWQLAGGHGDIARDRAIAEMRAFVEAGVTTFDCADIYTGVEEMIGDFRATLSSAERAGMQVHTKFVPDWSDLPRVDLAYVTRIIDRSLQRLRTDRLDLVQFHWWNYATPGWVDAAQHLDRLRQQGKIRHVAGTNFDTPHASAMIEAGVPLVSMQVQYSLLDRRPAGALSGLCAELGMKLLCYGTVAGGFLSARWLGQPAPAEPLANRSLVKYRLIIEEFGGWDAFQALLRAMEAIARKHGVSITAVATRWVLDQPHVAGAIVGARYAEHLADNLTVFRFALDAADVAALEAVLAQAPGPAGDTYTLERDRDGPHGRIMKYDLNRD</sequence>
<feature type="domain" description="NADP-dependent oxidoreductase" evidence="1">
    <location>
        <begin position="17"/>
        <end position="313"/>
    </location>
</feature>
<dbReference type="CDD" id="cd19101">
    <property type="entry name" value="AKR_unchar"/>
    <property type="match status" value="1"/>
</dbReference>
<protein>
    <submittedName>
        <fullName evidence="2">Aldo/keto reductase</fullName>
    </submittedName>
</protein>
<evidence type="ECO:0000313" key="3">
    <source>
        <dbReference type="Proteomes" id="UP001595420"/>
    </source>
</evidence>
<name>A0ABV7BZ94_9PROT</name>
<accession>A0ABV7BZ94</accession>
<reference evidence="3" key="1">
    <citation type="journal article" date="2019" name="Int. J. Syst. Evol. Microbiol.">
        <title>The Global Catalogue of Microorganisms (GCM) 10K type strain sequencing project: providing services to taxonomists for standard genome sequencing and annotation.</title>
        <authorList>
            <consortium name="The Broad Institute Genomics Platform"/>
            <consortium name="The Broad Institute Genome Sequencing Center for Infectious Disease"/>
            <person name="Wu L."/>
            <person name="Ma J."/>
        </authorList>
    </citation>
    <scope>NUCLEOTIDE SEQUENCE [LARGE SCALE GENOMIC DNA]</scope>
    <source>
        <strain evidence="3">CGMCC 1.16855</strain>
    </source>
</reference>
<dbReference type="Proteomes" id="UP001595420">
    <property type="component" value="Unassembled WGS sequence"/>
</dbReference>
<dbReference type="Pfam" id="PF00248">
    <property type="entry name" value="Aldo_ket_red"/>
    <property type="match status" value="1"/>
</dbReference>
<dbReference type="RefSeq" id="WP_216837508.1">
    <property type="nucleotide sequence ID" value="NZ_JAFNJS010000004.1"/>
</dbReference>
<keyword evidence="3" id="KW-1185">Reference proteome</keyword>
<gene>
    <name evidence="2" type="ORF">ACFOD3_16200</name>
</gene>
<evidence type="ECO:0000313" key="2">
    <source>
        <dbReference type="EMBL" id="MFC3001450.1"/>
    </source>
</evidence>
<organism evidence="2 3">
    <name type="scientific">Falsiroseomonas tokyonensis</name>
    <dbReference type="NCBI Taxonomy" id="430521"/>
    <lineage>
        <taxon>Bacteria</taxon>
        <taxon>Pseudomonadati</taxon>
        <taxon>Pseudomonadota</taxon>
        <taxon>Alphaproteobacteria</taxon>
        <taxon>Acetobacterales</taxon>
        <taxon>Roseomonadaceae</taxon>
        <taxon>Falsiroseomonas</taxon>
    </lineage>
</organism>
<dbReference type="EMBL" id="JBHRSB010000004">
    <property type="protein sequence ID" value="MFC3001450.1"/>
    <property type="molecule type" value="Genomic_DNA"/>
</dbReference>
<comment type="caution">
    <text evidence="2">The sequence shown here is derived from an EMBL/GenBank/DDBJ whole genome shotgun (WGS) entry which is preliminary data.</text>
</comment>
<dbReference type="InterPro" id="IPR023210">
    <property type="entry name" value="NADP_OxRdtase_dom"/>
</dbReference>
<dbReference type="PANTHER" id="PTHR43147">
    <property type="entry name" value="PROTEIN TAS"/>
    <property type="match status" value="1"/>
</dbReference>
<proteinExistence type="predicted"/>
<evidence type="ECO:0000259" key="1">
    <source>
        <dbReference type="Pfam" id="PF00248"/>
    </source>
</evidence>
<dbReference type="PANTHER" id="PTHR43147:SF2">
    <property type="entry name" value="NADP-DEPENDENT OXIDOREDUCTASE DOMAIN-CONTAINING PROTEIN"/>
    <property type="match status" value="1"/>
</dbReference>